<dbReference type="GO" id="GO:0042542">
    <property type="term" value="P:response to hydrogen peroxide"/>
    <property type="evidence" value="ECO:0007669"/>
    <property type="project" value="UniProtKB-ARBA"/>
</dbReference>
<dbReference type="GO" id="GO:0010193">
    <property type="term" value="P:response to ozone"/>
    <property type="evidence" value="ECO:0007669"/>
    <property type="project" value="UniProtKB-ARBA"/>
</dbReference>
<keyword evidence="3" id="KW-0238">DNA-binding</keyword>
<evidence type="ECO:0000256" key="1">
    <source>
        <dbReference type="ARBA" id="ARBA00004123"/>
    </source>
</evidence>
<sequence length="365" mass="39969">MEGGSCYEEKTLISELILGVNLARQLRAHLSSDTSPEAREVLIKGILNSYDKALLILQWSEPPIPCQTVQPVPASAAATGIPESPLSVNGSPNSNDFDGGLAAREQFDARETPKKRKMLPKWTNQVKISPDTGLEGPQDDGYNWRKYGQKDILGAKFPRSYYRCTYRNTQNCWATKQVQRSDDDPTVFEITYRGKHTCALGGPSTPAPASPDKQESSQIVRGSHQQQDQQPHDNLTRFRTGLRVETDNLDGGNIIETPCTFSFPSSSSGFLHHEAYSSLGLASNGNHHGSSRLSSPFLSPSTTESSYFSVSQCPVSELVHIHNRDWCGYDIAEIVSATNSSTNSPIPDLGGFSLAAVDIDPNFTF</sequence>
<dbReference type="PROSITE" id="PS50811">
    <property type="entry name" value="WRKY"/>
    <property type="match status" value="1"/>
</dbReference>
<evidence type="ECO:0000256" key="3">
    <source>
        <dbReference type="ARBA" id="ARBA00023125"/>
    </source>
</evidence>
<feature type="domain" description="WRKY" evidence="8">
    <location>
        <begin position="133"/>
        <end position="196"/>
    </location>
</feature>
<dbReference type="GO" id="GO:0010150">
    <property type="term" value="P:leaf senescence"/>
    <property type="evidence" value="ECO:0007669"/>
    <property type="project" value="UniProtKB-ARBA"/>
</dbReference>
<evidence type="ECO:0000256" key="4">
    <source>
        <dbReference type="ARBA" id="ARBA00023163"/>
    </source>
</evidence>
<dbReference type="GO" id="GO:0000976">
    <property type="term" value="F:transcription cis-regulatory region binding"/>
    <property type="evidence" value="ECO:0007669"/>
    <property type="project" value="TreeGrafter"/>
</dbReference>
<keyword evidence="4" id="KW-0804">Transcription</keyword>
<proteinExistence type="inferred from homology"/>
<evidence type="ECO:0000259" key="8">
    <source>
        <dbReference type="PROSITE" id="PS50811"/>
    </source>
</evidence>
<organism evidence="9 10">
    <name type="scientific">Trapa natans</name>
    <name type="common">Water chestnut</name>
    <dbReference type="NCBI Taxonomy" id="22666"/>
    <lineage>
        <taxon>Eukaryota</taxon>
        <taxon>Viridiplantae</taxon>
        <taxon>Streptophyta</taxon>
        <taxon>Embryophyta</taxon>
        <taxon>Tracheophyta</taxon>
        <taxon>Spermatophyta</taxon>
        <taxon>Magnoliopsida</taxon>
        <taxon>eudicotyledons</taxon>
        <taxon>Gunneridae</taxon>
        <taxon>Pentapetalae</taxon>
        <taxon>rosids</taxon>
        <taxon>malvids</taxon>
        <taxon>Myrtales</taxon>
        <taxon>Lythraceae</taxon>
        <taxon>Trapa</taxon>
    </lineage>
</organism>
<gene>
    <name evidence="9" type="ORF">SAY86_001088</name>
</gene>
<keyword evidence="5" id="KW-0539">Nucleus</keyword>
<dbReference type="PANTHER" id="PTHR32096">
    <property type="entry name" value="WRKY TRANSCRIPTION FACTOR 30-RELATED-RELATED"/>
    <property type="match status" value="1"/>
</dbReference>
<dbReference type="Gene3D" id="2.20.25.80">
    <property type="entry name" value="WRKY domain"/>
    <property type="match status" value="1"/>
</dbReference>
<comment type="subcellular location">
    <subcellularLocation>
        <location evidence="1">Nucleus</location>
    </subcellularLocation>
</comment>
<dbReference type="SUPFAM" id="SSF118290">
    <property type="entry name" value="WRKY DNA-binding domain"/>
    <property type="match status" value="1"/>
</dbReference>
<dbReference type="InterPro" id="IPR044810">
    <property type="entry name" value="WRKY_plant"/>
</dbReference>
<dbReference type="InterPro" id="IPR003657">
    <property type="entry name" value="WRKY_dom"/>
</dbReference>
<dbReference type="GO" id="GO:0005634">
    <property type="term" value="C:nucleus"/>
    <property type="evidence" value="ECO:0007669"/>
    <property type="project" value="UniProtKB-SubCell"/>
</dbReference>
<dbReference type="InterPro" id="IPR036576">
    <property type="entry name" value="WRKY_dom_sf"/>
</dbReference>
<comment type="similarity">
    <text evidence="6">Belongs to the WRKY group III family.</text>
</comment>
<protein>
    <recommendedName>
        <fullName evidence="8">WRKY domain-containing protein</fullName>
    </recommendedName>
</protein>
<dbReference type="FunFam" id="2.20.25.80:FF:000009">
    <property type="entry name" value="WRKY transcription factor 53"/>
    <property type="match status" value="1"/>
</dbReference>
<dbReference type="PANTHER" id="PTHR32096:SF36">
    <property type="entry name" value="WRKY TRANSCRIPTION FACTOR 41-RELATED"/>
    <property type="match status" value="1"/>
</dbReference>
<keyword evidence="2" id="KW-0805">Transcription regulation</keyword>
<accession>A0AAN7MVH5</accession>
<feature type="region of interest" description="Disordered" evidence="7">
    <location>
        <begin position="198"/>
        <end position="234"/>
    </location>
</feature>
<evidence type="ECO:0000313" key="10">
    <source>
        <dbReference type="Proteomes" id="UP001346149"/>
    </source>
</evidence>
<dbReference type="GO" id="GO:0003700">
    <property type="term" value="F:DNA-binding transcription factor activity"/>
    <property type="evidence" value="ECO:0007669"/>
    <property type="project" value="InterPro"/>
</dbReference>
<reference evidence="9 10" key="1">
    <citation type="journal article" date="2023" name="Hortic Res">
        <title>Pangenome of water caltrop reveals structural variations and asymmetric subgenome divergence after allopolyploidization.</title>
        <authorList>
            <person name="Zhang X."/>
            <person name="Chen Y."/>
            <person name="Wang L."/>
            <person name="Yuan Y."/>
            <person name="Fang M."/>
            <person name="Shi L."/>
            <person name="Lu R."/>
            <person name="Comes H.P."/>
            <person name="Ma Y."/>
            <person name="Chen Y."/>
            <person name="Huang G."/>
            <person name="Zhou Y."/>
            <person name="Zheng Z."/>
            <person name="Qiu Y."/>
        </authorList>
    </citation>
    <scope>NUCLEOTIDE SEQUENCE [LARGE SCALE GENOMIC DNA]</scope>
    <source>
        <strain evidence="9">F231</strain>
    </source>
</reference>
<evidence type="ECO:0000256" key="7">
    <source>
        <dbReference type="SAM" id="MobiDB-lite"/>
    </source>
</evidence>
<keyword evidence="10" id="KW-1185">Reference proteome</keyword>
<dbReference type="Pfam" id="PF03106">
    <property type="entry name" value="WRKY"/>
    <property type="match status" value="1"/>
</dbReference>
<evidence type="ECO:0000313" key="9">
    <source>
        <dbReference type="EMBL" id="KAK4802885.1"/>
    </source>
</evidence>
<comment type="caution">
    <text evidence="9">The sequence shown here is derived from an EMBL/GenBank/DDBJ whole genome shotgun (WGS) entry which is preliminary data.</text>
</comment>
<dbReference type="SMART" id="SM00774">
    <property type="entry name" value="WRKY"/>
    <property type="match status" value="1"/>
</dbReference>
<dbReference type="EMBL" id="JAXQNO010000002">
    <property type="protein sequence ID" value="KAK4802885.1"/>
    <property type="molecule type" value="Genomic_DNA"/>
</dbReference>
<dbReference type="GO" id="GO:0009751">
    <property type="term" value="P:response to salicylic acid"/>
    <property type="evidence" value="ECO:0007669"/>
    <property type="project" value="UniProtKB-ARBA"/>
</dbReference>
<evidence type="ECO:0000256" key="5">
    <source>
        <dbReference type="ARBA" id="ARBA00023242"/>
    </source>
</evidence>
<evidence type="ECO:0000256" key="2">
    <source>
        <dbReference type="ARBA" id="ARBA00023015"/>
    </source>
</evidence>
<dbReference type="Proteomes" id="UP001346149">
    <property type="component" value="Unassembled WGS sequence"/>
</dbReference>
<evidence type="ECO:0000256" key="6">
    <source>
        <dbReference type="ARBA" id="ARBA00060850"/>
    </source>
</evidence>
<name>A0AAN7MVH5_TRANT</name>
<dbReference type="AlphaFoldDB" id="A0AAN7MVH5"/>
<feature type="compositionally biased region" description="Polar residues" evidence="7">
    <location>
        <begin position="216"/>
        <end position="229"/>
    </location>
</feature>